<gene>
    <name evidence="8 10" type="primary">nfo</name>
    <name evidence="10" type="ORF">GCM10010912_64310</name>
</gene>
<dbReference type="GO" id="GO:0008833">
    <property type="term" value="F:deoxyribonuclease IV (phage-T4-induced) activity"/>
    <property type="evidence" value="ECO:0007669"/>
    <property type="project" value="UniProtKB-UniRule"/>
</dbReference>
<dbReference type="GO" id="GO:0006284">
    <property type="term" value="P:base-excision repair"/>
    <property type="evidence" value="ECO:0007669"/>
    <property type="project" value="TreeGrafter"/>
</dbReference>
<dbReference type="InterPro" id="IPR018246">
    <property type="entry name" value="AP_endonuc_F2_Zn_BS"/>
</dbReference>
<dbReference type="InterPro" id="IPR013022">
    <property type="entry name" value="Xyl_isomerase-like_TIM-brl"/>
</dbReference>
<dbReference type="PROSITE" id="PS51432">
    <property type="entry name" value="AP_NUCLEASE_F2_4"/>
    <property type="match status" value="1"/>
</dbReference>
<evidence type="ECO:0000256" key="4">
    <source>
        <dbReference type="ARBA" id="ARBA00022763"/>
    </source>
</evidence>
<keyword evidence="2 8" id="KW-0540">Nuclease</keyword>
<comment type="caution">
    <text evidence="10">The sequence shown here is derived from an EMBL/GenBank/DDBJ whole genome shotgun (WGS) entry which is preliminary data.</text>
</comment>
<dbReference type="GO" id="GO:0003906">
    <property type="term" value="F:DNA-(apurinic or apyrimidinic site) endonuclease activity"/>
    <property type="evidence" value="ECO:0007669"/>
    <property type="project" value="TreeGrafter"/>
</dbReference>
<keyword evidence="8 10" id="KW-0255">Endonuclease</keyword>
<comment type="cofactor">
    <cofactor evidence="8">
        <name>Zn(2+)</name>
        <dbReference type="ChEBI" id="CHEBI:29105"/>
    </cofactor>
    <text evidence="8">Binds 3 Zn(2+) ions.</text>
</comment>
<dbReference type="HAMAP" id="MF_00152">
    <property type="entry name" value="Nfo"/>
    <property type="match status" value="1"/>
</dbReference>
<name>A0A917D507_9BACL</name>
<keyword evidence="4 8" id="KW-0227">DNA damage</keyword>
<sequence>MLKIGSHVSCADKGLLSAANEANEYGSNSFMIYTGAPQNTRRKPIESMFPVEGKEAMKANGVEEIVVHAPYIINLGSYKDNTFQLAVDFLQEEIRRTHALDVKHIVLHPGAYTDKDAAYGIQRIADGLNEVLGGTNETEVHIALETMAGKGTEIGRSFEEIASIIDKVEHNERLSICLDTCHIHDAGYDIVGNLDGVLQQFDQVIGLDRLGVIHINDSKNPCAAGKDRHTPIGSGWIGFETINNVVHHEALAGLPFILETPWIGKDAKTQRPMYEVEIALLRGNVAERFGAEFLQEVEELHAFFAKMEMDSRQYVLDVWNLLKNDAKAKKADPREPLERLYDHIVSAGMFPYLSEQAVNHRLIAWLAGKQLLVNA</sequence>
<dbReference type="PROSITE" id="PS00729">
    <property type="entry name" value="AP_NUCLEASE_F2_1"/>
    <property type="match status" value="1"/>
</dbReference>
<evidence type="ECO:0000256" key="1">
    <source>
        <dbReference type="ARBA" id="ARBA00005340"/>
    </source>
</evidence>
<dbReference type="SMART" id="SM00518">
    <property type="entry name" value="AP2Ec"/>
    <property type="match status" value="1"/>
</dbReference>
<reference evidence="10" key="2">
    <citation type="submission" date="2020-09" db="EMBL/GenBank/DDBJ databases">
        <authorList>
            <person name="Sun Q."/>
            <person name="Zhou Y."/>
        </authorList>
    </citation>
    <scope>NUCLEOTIDE SEQUENCE</scope>
    <source>
        <strain evidence="10">CGMCC 1.16134</strain>
    </source>
</reference>
<dbReference type="InterPro" id="IPR036237">
    <property type="entry name" value="Xyl_isomerase-like_sf"/>
</dbReference>
<feature type="binding site" evidence="8">
    <location>
        <position position="182"/>
    </location>
    <ligand>
        <name>Zn(2+)</name>
        <dbReference type="ChEBI" id="CHEBI:29105"/>
        <label>3</label>
    </ligand>
</feature>
<comment type="similarity">
    <text evidence="1 8">Belongs to the AP endonuclease 2 family.</text>
</comment>
<dbReference type="PROSITE" id="PS00731">
    <property type="entry name" value="AP_NUCLEASE_F2_3"/>
    <property type="match status" value="1"/>
</dbReference>
<feature type="binding site" evidence="8">
    <location>
        <position position="229"/>
    </location>
    <ligand>
        <name>Zn(2+)</name>
        <dbReference type="ChEBI" id="CHEBI:29105"/>
        <label>3</label>
    </ligand>
</feature>
<feature type="binding site" evidence="8">
    <location>
        <position position="259"/>
    </location>
    <ligand>
        <name>Zn(2+)</name>
        <dbReference type="ChEBI" id="CHEBI:29105"/>
        <label>2</label>
    </ligand>
</feature>
<feature type="binding site" evidence="8">
    <location>
        <position position="145"/>
    </location>
    <ligand>
        <name>Zn(2+)</name>
        <dbReference type="ChEBI" id="CHEBI:29105"/>
        <label>2</label>
    </ligand>
</feature>
<dbReference type="RefSeq" id="WP_189032011.1">
    <property type="nucleotide sequence ID" value="NZ_BMKR01000052.1"/>
</dbReference>
<dbReference type="NCBIfam" id="TIGR00587">
    <property type="entry name" value="nfo"/>
    <property type="match status" value="1"/>
</dbReference>
<dbReference type="GO" id="GO:0008081">
    <property type="term" value="F:phosphoric diester hydrolase activity"/>
    <property type="evidence" value="ECO:0007669"/>
    <property type="project" value="TreeGrafter"/>
</dbReference>
<evidence type="ECO:0000256" key="5">
    <source>
        <dbReference type="ARBA" id="ARBA00022801"/>
    </source>
</evidence>
<feature type="binding site" evidence="8">
    <location>
        <position position="145"/>
    </location>
    <ligand>
        <name>Zn(2+)</name>
        <dbReference type="ChEBI" id="CHEBI:29105"/>
        <label>1</label>
    </ligand>
</feature>
<dbReference type="GO" id="GO:0008270">
    <property type="term" value="F:zinc ion binding"/>
    <property type="evidence" value="ECO:0007669"/>
    <property type="project" value="UniProtKB-UniRule"/>
</dbReference>
<dbReference type="CDD" id="cd00019">
    <property type="entry name" value="AP2Ec"/>
    <property type="match status" value="1"/>
</dbReference>
<keyword evidence="11" id="KW-1185">Reference proteome</keyword>
<protein>
    <recommendedName>
        <fullName evidence="8">Probable endonuclease 4</fullName>
        <ecNumber evidence="8">3.1.21.2</ecNumber>
    </recommendedName>
    <alternativeName>
        <fullName evidence="8">Endodeoxyribonuclease IV</fullName>
    </alternativeName>
    <alternativeName>
        <fullName evidence="8">Endonuclease IV</fullName>
    </alternativeName>
</protein>
<evidence type="ECO:0000313" key="10">
    <source>
        <dbReference type="EMBL" id="GGG11023.1"/>
    </source>
</evidence>
<feature type="binding site" evidence="8">
    <location>
        <position position="68"/>
    </location>
    <ligand>
        <name>Zn(2+)</name>
        <dbReference type="ChEBI" id="CHEBI:29105"/>
        <label>1</label>
    </ligand>
</feature>
<evidence type="ECO:0000256" key="7">
    <source>
        <dbReference type="ARBA" id="ARBA00023204"/>
    </source>
</evidence>
<dbReference type="FunFam" id="3.20.20.150:FF:000001">
    <property type="entry name" value="Probable endonuclease 4"/>
    <property type="match status" value="1"/>
</dbReference>
<dbReference type="PROSITE" id="PS00730">
    <property type="entry name" value="AP_NUCLEASE_F2_2"/>
    <property type="match status" value="1"/>
</dbReference>
<feature type="binding site" evidence="8">
    <location>
        <position position="108"/>
    </location>
    <ligand>
        <name>Zn(2+)</name>
        <dbReference type="ChEBI" id="CHEBI:29105"/>
        <label>1</label>
    </ligand>
</feature>
<evidence type="ECO:0000259" key="9">
    <source>
        <dbReference type="Pfam" id="PF01261"/>
    </source>
</evidence>
<dbReference type="EC" id="3.1.21.2" evidence="8"/>
<dbReference type="Pfam" id="PF01261">
    <property type="entry name" value="AP_endonuc_2"/>
    <property type="match status" value="1"/>
</dbReference>
<evidence type="ECO:0000256" key="8">
    <source>
        <dbReference type="HAMAP-Rule" id="MF_00152"/>
    </source>
</evidence>
<dbReference type="Gene3D" id="3.20.20.150">
    <property type="entry name" value="Divalent-metal-dependent TIM barrel enzymes"/>
    <property type="match status" value="1"/>
</dbReference>
<dbReference type="PANTHER" id="PTHR21445:SF0">
    <property type="entry name" value="APURINIC-APYRIMIDINIC ENDONUCLEASE"/>
    <property type="match status" value="1"/>
</dbReference>
<keyword evidence="5 8" id="KW-0378">Hydrolase</keyword>
<dbReference type="InterPro" id="IPR001719">
    <property type="entry name" value="AP_endonuc_2"/>
</dbReference>
<feature type="binding site" evidence="8">
    <location>
        <position position="227"/>
    </location>
    <ligand>
        <name>Zn(2+)</name>
        <dbReference type="ChEBI" id="CHEBI:29105"/>
        <label>3</label>
    </ligand>
</feature>
<accession>A0A917D507</accession>
<comment type="catalytic activity">
    <reaction evidence="8">
        <text>Endonucleolytic cleavage to 5'-phosphooligonucleotide end-products.</text>
        <dbReference type="EC" id="3.1.21.2"/>
    </reaction>
</comment>
<evidence type="ECO:0000256" key="6">
    <source>
        <dbReference type="ARBA" id="ARBA00022833"/>
    </source>
</evidence>
<dbReference type="EMBL" id="BMKR01000052">
    <property type="protein sequence ID" value="GGG11023.1"/>
    <property type="molecule type" value="Genomic_DNA"/>
</dbReference>
<evidence type="ECO:0000256" key="3">
    <source>
        <dbReference type="ARBA" id="ARBA00022723"/>
    </source>
</evidence>
<feature type="binding site" evidence="8">
    <location>
        <position position="179"/>
    </location>
    <ligand>
        <name>Zn(2+)</name>
        <dbReference type="ChEBI" id="CHEBI:29105"/>
        <label>2</label>
    </ligand>
</feature>
<evidence type="ECO:0000313" key="11">
    <source>
        <dbReference type="Proteomes" id="UP000637643"/>
    </source>
</evidence>
<dbReference type="AlphaFoldDB" id="A0A917D507"/>
<feature type="domain" description="Xylose isomerase-like TIM barrel" evidence="9">
    <location>
        <begin position="21"/>
        <end position="269"/>
    </location>
</feature>
<keyword evidence="6 8" id="KW-0862">Zinc</keyword>
<dbReference type="SUPFAM" id="SSF51658">
    <property type="entry name" value="Xylose isomerase-like"/>
    <property type="match status" value="1"/>
</dbReference>
<feature type="binding site" evidence="8">
    <location>
        <position position="214"/>
    </location>
    <ligand>
        <name>Zn(2+)</name>
        <dbReference type="ChEBI" id="CHEBI:29105"/>
        <label>2</label>
    </ligand>
</feature>
<keyword evidence="3 8" id="KW-0479">Metal-binding</keyword>
<dbReference type="NCBIfam" id="NF002196">
    <property type="entry name" value="PRK01060.1-1"/>
    <property type="match status" value="1"/>
</dbReference>
<reference evidence="10" key="1">
    <citation type="journal article" date="2014" name="Int. J. Syst. Evol. Microbiol.">
        <title>Complete genome sequence of Corynebacterium casei LMG S-19264T (=DSM 44701T), isolated from a smear-ripened cheese.</title>
        <authorList>
            <consortium name="US DOE Joint Genome Institute (JGI-PGF)"/>
            <person name="Walter F."/>
            <person name="Albersmeier A."/>
            <person name="Kalinowski J."/>
            <person name="Ruckert C."/>
        </authorList>
    </citation>
    <scope>NUCLEOTIDE SEQUENCE</scope>
    <source>
        <strain evidence="10">CGMCC 1.16134</strain>
    </source>
</reference>
<dbReference type="GO" id="GO:0003677">
    <property type="term" value="F:DNA binding"/>
    <property type="evidence" value="ECO:0007669"/>
    <property type="project" value="InterPro"/>
</dbReference>
<evidence type="ECO:0000256" key="2">
    <source>
        <dbReference type="ARBA" id="ARBA00022722"/>
    </source>
</evidence>
<comment type="function">
    <text evidence="8">Endonuclease IV plays a role in DNA repair. It cleaves phosphodiester bonds at apurinic or apyrimidinic (AP) sites, generating a 3'-hydroxyl group and a 5'-terminal sugar phosphate.</text>
</comment>
<keyword evidence="7 8" id="KW-0234">DNA repair</keyword>
<organism evidence="10 11">
    <name type="scientific">Paenibacillus albidus</name>
    <dbReference type="NCBI Taxonomy" id="2041023"/>
    <lineage>
        <taxon>Bacteria</taxon>
        <taxon>Bacillati</taxon>
        <taxon>Bacillota</taxon>
        <taxon>Bacilli</taxon>
        <taxon>Bacillales</taxon>
        <taxon>Paenibacillaceae</taxon>
        <taxon>Paenibacillus</taxon>
    </lineage>
</organism>
<dbReference type="PANTHER" id="PTHR21445">
    <property type="entry name" value="ENDONUCLEASE IV ENDODEOXYRIBONUCLEASE IV"/>
    <property type="match status" value="1"/>
</dbReference>
<proteinExistence type="inferred from homology"/>
<dbReference type="Proteomes" id="UP000637643">
    <property type="component" value="Unassembled WGS sequence"/>
</dbReference>